<keyword evidence="4" id="KW-0234">DNA repair</keyword>
<gene>
    <name evidence="6" type="ORF">R2G56_19060</name>
</gene>
<dbReference type="EC" id="3.2.2.21" evidence="2"/>
<dbReference type="InterPro" id="IPR011257">
    <property type="entry name" value="DNA_glycosylase"/>
</dbReference>
<protein>
    <recommendedName>
        <fullName evidence="2">DNA-3-methyladenine glycosylase II</fullName>
        <ecNumber evidence="2">3.2.2.21</ecNumber>
    </recommendedName>
</protein>
<evidence type="ECO:0000256" key="2">
    <source>
        <dbReference type="ARBA" id="ARBA00012000"/>
    </source>
</evidence>
<keyword evidence="7" id="KW-1185">Reference proteome</keyword>
<dbReference type="Pfam" id="PF00730">
    <property type="entry name" value="HhH-GPD"/>
    <property type="match status" value="1"/>
</dbReference>
<comment type="caution">
    <text evidence="6">The sequence shown here is derived from an EMBL/GenBank/DDBJ whole genome shotgun (WGS) entry which is preliminary data.</text>
</comment>
<evidence type="ECO:0000256" key="3">
    <source>
        <dbReference type="ARBA" id="ARBA00022763"/>
    </source>
</evidence>
<dbReference type="InterPro" id="IPR003265">
    <property type="entry name" value="HhH-GPD_domain"/>
</dbReference>
<dbReference type="InterPro" id="IPR051912">
    <property type="entry name" value="Alkylbase_DNA_Glycosylase/TA"/>
</dbReference>
<name>A0ABU4AQ75_9HYPH</name>
<accession>A0ABU4AQ75</accession>
<dbReference type="CDD" id="cd00056">
    <property type="entry name" value="ENDO3c"/>
    <property type="match status" value="1"/>
</dbReference>
<dbReference type="SUPFAM" id="SSF48150">
    <property type="entry name" value="DNA-glycosylase"/>
    <property type="match status" value="1"/>
</dbReference>
<evidence type="ECO:0000259" key="5">
    <source>
        <dbReference type="SMART" id="SM00478"/>
    </source>
</evidence>
<comment type="catalytic activity">
    <reaction evidence="1">
        <text>Hydrolysis of alkylated DNA, releasing 3-methyladenine, 3-methylguanine, 7-methylguanine and 7-methyladenine.</text>
        <dbReference type="EC" id="3.2.2.21"/>
    </reaction>
</comment>
<dbReference type="PANTHER" id="PTHR43003">
    <property type="entry name" value="DNA-3-METHYLADENINE GLYCOSYLASE"/>
    <property type="match status" value="1"/>
</dbReference>
<proteinExistence type="predicted"/>
<dbReference type="Gene3D" id="1.10.340.30">
    <property type="entry name" value="Hypothetical protein, domain 2"/>
    <property type="match status" value="1"/>
</dbReference>
<evidence type="ECO:0000313" key="7">
    <source>
        <dbReference type="Proteomes" id="UP001185659"/>
    </source>
</evidence>
<organism evidence="6 7">
    <name type="scientific">Nitratireductor aquimarinus</name>
    <dbReference type="NCBI Taxonomy" id="889300"/>
    <lineage>
        <taxon>Bacteria</taxon>
        <taxon>Pseudomonadati</taxon>
        <taxon>Pseudomonadota</taxon>
        <taxon>Alphaproteobacteria</taxon>
        <taxon>Hyphomicrobiales</taxon>
        <taxon>Phyllobacteriaceae</taxon>
        <taxon>Nitratireductor</taxon>
    </lineage>
</organism>
<keyword evidence="3" id="KW-0227">DNA damage</keyword>
<evidence type="ECO:0000313" key="6">
    <source>
        <dbReference type="EMBL" id="MDV6228395.1"/>
    </source>
</evidence>
<dbReference type="RefSeq" id="WP_317562287.1">
    <property type="nucleotide sequence ID" value="NZ_JAWLIP010000010.1"/>
</dbReference>
<dbReference type="Gene3D" id="1.10.1670.40">
    <property type="match status" value="1"/>
</dbReference>
<dbReference type="Proteomes" id="UP001185659">
    <property type="component" value="Unassembled WGS sequence"/>
</dbReference>
<feature type="domain" description="HhH-GPD" evidence="5">
    <location>
        <begin position="51"/>
        <end position="203"/>
    </location>
</feature>
<sequence>MHRIDTDAHILEALDALVGIDPRLEAVRARAGEVPLRRTTPGFASLVSIIVSQQVSRASADAIEGRLVRLVNPLTPDAVLSGGEEPLIAAGLSRAKQRTVLALSCAIRDDGLDLEALCALDADQAIARLTALPGIGPWTAQVYLLVAAGHPDVFPAGDVALQAAVADALALSERPNPRDLALLAESWTPLRAVAARLFWAYYRERKGHEAAPLP</sequence>
<dbReference type="SMART" id="SM00478">
    <property type="entry name" value="ENDO3c"/>
    <property type="match status" value="1"/>
</dbReference>
<reference evidence="6 7" key="1">
    <citation type="submission" date="2023-10" db="EMBL/GenBank/DDBJ databases">
        <authorList>
            <person name="Venkata Ramana C."/>
            <person name="Sasikala C."/>
            <person name="Dhurka M."/>
        </authorList>
    </citation>
    <scope>NUCLEOTIDE SEQUENCE [LARGE SCALE GENOMIC DNA]</scope>
    <source>
        <strain evidence="6 7">KCTC 32151</strain>
    </source>
</reference>
<dbReference type="EMBL" id="JAWLIP010000010">
    <property type="protein sequence ID" value="MDV6228395.1"/>
    <property type="molecule type" value="Genomic_DNA"/>
</dbReference>
<evidence type="ECO:0000256" key="4">
    <source>
        <dbReference type="ARBA" id="ARBA00023204"/>
    </source>
</evidence>
<dbReference type="PANTHER" id="PTHR43003:SF13">
    <property type="entry name" value="DNA-3-METHYLADENINE GLYCOSYLASE 2"/>
    <property type="match status" value="1"/>
</dbReference>
<evidence type="ECO:0000256" key="1">
    <source>
        <dbReference type="ARBA" id="ARBA00000086"/>
    </source>
</evidence>